<evidence type="ECO:0000313" key="13">
    <source>
        <dbReference type="EMBL" id="JAV11617.1"/>
    </source>
</evidence>
<dbReference type="EMBL" id="GFDF01002467">
    <property type="protein sequence ID" value="JAV11617.1"/>
    <property type="molecule type" value="Transcribed_RNA"/>
</dbReference>
<dbReference type="GO" id="GO:0005739">
    <property type="term" value="C:mitochondrion"/>
    <property type="evidence" value="ECO:0007669"/>
    <property type="project" value="UniProtKB-SubCell"/>
</dbReference>
<evidence type="ECO:0000256" key="8">
    <source>
        <dbReference type="ARBA" id="ARBA00022801"/>
    </source>
</evidence>
<evidence type="ECO:0000256" key="10">
    <source>
        <dbReference type="ARBA" id="ARBA00024871"/>
    </source>
</evidence>
<sequence>MIIARTIRNSGPATKFIRRMGTKGESPETVILEEVGNAGVITLDRQKALNAINLEMIKKIYPALKKFEQSKDLVIIKGAGEKAFCAGGDVHAISYGDLEAAKAFFWTEYTTNATIKAFRKPYVALIDGITMGGGVGVSVHGKYRVATERTLFAMPETAIGLFPDVGGGYFLPRLRGKLGMYLGLTGFRLKGRDVMKSGVATHYCESAKLPELEAALTKCSTDQDVAATLEKFCPKDNSEFILQKHLAQIDECFSGSTVEEILERLKKDNSEWAQKTLQTLAKMSPTSMKISKKQLDLGANMTLPEDLVMEYRLAVRHAEGSDLKEGVRALLVDKDNKPKWNPATLEEVSDELVDSFFKPLPDDLKLPTDVLQAKL</sequence>
<evidence type="ECO:0000256" key="1">
    <source>
        <dbReference type="ARBA" id="ARBA00001709"/>
    </source>
</evidence>
<dbReference type="CDD" id="cd06558">
    <property type="entry name" value="crotonase-like"/>
    <property type="match status" value="1"/>
</dbReference>
<dbReference type="InterPro" id="IPR032259">
    <property type="entry name" value="HIBYL-CoA-H"/>
</dbReference>
<keyword evidence="9" id="KW-0496">Mitochondrion</keyword>
<evidence type="ECO:0000256" key="4">
    <source>
        <dbReference type="ARBA" id="ARBA00005254"/>
    </source>
</evidence>
<dbReference type="GO" id="GO:0006574">
    <property type="term" value="P:L-valine catabolic process"/>
    <property type="evidence" value="ECO:0007669"/>
    <property type="project" value="UniProtKB-UniPathway"/>
</dbReference>
<comment type="subcellular location">
    <subcellularLocation>
        <location evidence="2">Mitochondrion</location>
    </subcellularLocation>
</comment>
<evidence type="ECO:0000256" key="2">
    <source>
        <dbReference type="ARBA" id="ARBA00004173"/>
    </source>
</evidence>
<protein>
    <recommendedName>
        <fullName evidence="6">3-hydroxyisobutyryl-CoA hydrolase, mitochondrial</fullName>
        <ecNumber evidence="5">3.1.2.4</ecNumber>
    </recommendedName>
    <alternativeName>
        <fullName evidence="11">3-hydroxyisobutyryl-coenzyme A hydrolase</fullName>
    </alternativeName>
</protein>
<dbReference type="PANTHER" id="PTHR43176">
    <property type="entry name" value="3-HYDROXYISOBUTYRYL-COA HYDROLASE-RELATED"/>
    <property type="match status" value="1"/>
</dbReference>
<dbReference type="GO" id="GO:0003860">
    <property type="term" value="F:3-hydroxyisobutyryl-CoA hydrolase activity"/>
    <property type="evidence" value="ECO:0007669"/>
    <property type="project" value="UniProtKB-EC"/>
</dbReference>
<evidence type="ECO:0000256" key="3">
    <source>
        <dbReference type="ARBA" id="ARBA00005109"/>
    </source>
</evidence>
<dbReference type="NCBIfam" id="NF004127">
    <property type="entry name" value="PRK05617.1"/>
    <property type="match status" value="1"/>
</dbReference>
<evidence type="ECO:0000256" key="5">
    <source>
        <dbReference type="ARBA" id="ARBA00011915"/>
    </source>
</evidence>
<evidence type="ECO:0000256" key="7">
    <source>
        <dbReference type="ARBA" id="ARBA00022456"/>
    </source>
</evidence>
<accession>A0A1L8DYX4</accession>
<evidence type="ECO:0000259" key="12">
    <source>
        <dbReference type="Pfam" id="PF16113"/>
    </source>
</evidence>
<evidence type="ECO:0000256" key="11">
    <source>
        <dbReference type="ARBA" id="ARBA00031181"/>
    </source>
</evidence>
<dbReference type="UniPathway" id="UPA00362"/>
<comment type="pathway">
    <text evidence="3">Amino-acid degradation; L-valine degradation.</text>
</comment>
<keyword evidence="7" id="KW-0101">Branched-chain amino acid catabolism</keyword>
<dbReference type="PANTHER" id="PTHR43176:SF3">
    <property type="entry name" value="3-HYDROXYISOBUTYRYL-COA HYDROLASE, MITOCHONDRIAL"/>
    <property type="match status" value="1"/>
</dbReference>
<proteinExistence type="inferred from homology"/>
<comment type="function">
    <text evidence="10">Hydrolyzes 3-hydroxyisobutyryl-CoA (HIBYL-CoA), a saline catabolite. Has high activity toward isobutyryl-CoA. Could be an isobutyryl-CoA dehydrogenase that functions in valine catabolism. Also hydrolyzes 3-hydroxypropanoyl-CoA.</text>
</comment>
<organism evidence="13">
    <name type="scientific">Nyssomyia neivai</name>
    <dbReference type="NCBI Taxonomy" id="330878"/>
    <lineage>
        <taxon>Eukaryota</taxon>
        <taxon>Metazoa</taxon>
        <taxon>Ecdysozoa</taxon>
        <taxon>Arthropoda</taxon>
        <taxon>Hexapoda</taxon>
        <taxon>Insecta</taxon>
        <taxon>Pterygota</taxon>
        <taxon>Neoptera</taxon>
        <taxon>Endopterygota</taxon>
        <taxon>Diptera</taxon>
        <taxon>Nematocera</taxon>
        <taxon>Psychodoidea</taxon>
        <taxon>Psychodidae</taxon>
        <taxon>Nyssomyia</taxon>
    </lineage>
</organism>
<dbReference type="Gene3D" id="3.90.226.10">
    <property type="entry name" value="2-enoyl-CoA Hydratase, Chain A, domain 1"/>
    <property type="match status" value="1"/>
</dbReference>
<keyword evidence="8" id="KW-0378">Hydrolase</keyword>
<dbReference type="AlphaFoldDB" id="A0A1L8DYX4"/>
<dbReference type="InterPro" id="IPR045004">
    <property type="entry name" value="ECH_dom"/>
</dbReference>
<dbReference type="FunFam" id="3.90.226.10:FF:000026">
    <property type="entry name" value="3-hydroxyisobutyryl-CoA hydrolase, mitochondrial"/>
    <property type="match status" value="1"/>
</dbReference>
<comment type="similarity">
    <text evidence="4">Belongs to the enoyl-CoA hydratase/isomerase family.</text>
</comment>
<feature type="domain" description="Enoyl-CoA hydratase/isomerase" evidence="12">
    <location>
        <begin position="39"/>
        <end position="357"/>
    </location>
</feature>
<dbReference type="EC" id="3.1.2.4" evidence="5"/>
<comment type="catalytic activity">
    <reaction evidence="1">
        <text>3-hydroxy-2-methylpropanoyl-CoA + H2O = 3-hydroxy-2-methylpropanoate + CoA + H(+)</text>
        <dbReference type="Rhea" id="RHEA:20888"/>
        <dbReference type="ChEBI" id="CHEBI:11805"/>
        <dbReference type="ChEBI" id="CHEBI:15377"/>
        <dbReference type="ChEBI" id="CHEBI:15378"/>
        <dbReference type="ChEBI" id="CHEBI:57287"/>
        <dbReference type="ChEBI" id="CHEBI:57340"/>
        <dbReference type="EC" id="3.1.2.4"/>
    </reaction>
</comment>
<reference evidence="13" key="1">
    <citation type="submission" date="2016-12" db="EMBL/GenBank/DDBJ databases">
        <title>An insight into the sialome and mialome of the sand fly, Nyssomyia neivai.</title>
        <authorList>
            <person name="Sebastian V."/>
            <person name="Goulart T.M."/>
            <person name="Oliveira W."/>
            <person name="Calvo E."/>
            <person name="Oliveira L.F."/>
            <person name="Pinto M.C."/>
            <person name="Rosselino A.M."/>
            <person name="Ribeiro J.M."/>
        </authorList>
    </citation>
    <scope>NUCLEOTIDE SEQUENCE</scope>
</reference>
<dbReference type="InterPro" id="IPR029045">
    <property type="entry name" value="ClpP/crotonase-like_dom_sf"/>
</dbReference>
<name>A0A1L8DYX4_9DIPT</name>
<dbReference type="Pfam" id="PF16113">
    <property type="entry name" value="ECH_2"/>
    <property type="match status" value="1"/>
</dbReference>
<evidence type="ECO:0000256" key="6">
    <source>
        <dbReference type="ARBA" id="ARBA00016714"/>
    </source>
</evidence>
<evidence type="ECO:0000256" key="9">
    <source>
        <dbReference type="ARBA" id="ARBA00023128"/>
    </source>
</evidence>
<dbReference type="SUPFAM" id="SSF52096">
    <property type="entry name" value="ClpP/crotonase"/>
    <property type="match status" value="1"/>
</dbReference>